<gene>
    <name evidence="3" type="ORF">FHX39_001017</name>
</gene>
<dbReference type="Proteomes" id="UP000565572">
    <property type="component" value="Unassembled WGS sequence"/>
</dbReference>
<dbReference type="AlphaFoldDB" id="A0A7W5JTS9"/>
<comment type="caution">
    <text evidence="3">The sequence shown here is derived from an EMBL/GenBank/DDBJ whole genome shotgun (WGS) entry which is preliminary data.</text>
</comment>
<feature type="compositionally biased region" description="Low complexity" evidence="1">
    <location>
        <begin position="32"/>
        <end position="51"/>
    </location>
</feature>
<evidence type="ECO:0000256" key="1">
    <source>
        <dbReference type="SAM" id="MobiDB-lite"/>
    </source>
</evidence>
<name>A0A7W5JTS9_9ACTN</name>
<protein>
    <recommendedName>
        <fullName evidence="5">Clp amino terminal domain-containing protein, pathogenicity island component</fullName>
    </recommendedName>
</protein>
<feature type="region of interest" description="Disordered" evidence="1">
    <location>
        <begin position="32"/>
        <end position="116"/>
    </location>
</feature>
<dbReference type="RefSeq" id="WP_183337082.1">
    <property type="nucleotide sequence ID" value="NZ_JACHZG010000001.1"/>
</dbReference>
<organism evidence="3 4">
    <name type="scientific">Microlunatus antarcticus</name>
    <dbReference type="NCBI Taxonomy" id="53388"/>
    <lineage>
        <taxon>Bacteria</taxon>
        <taxon>Bacillati</taxon>
        <taxon>Actinomycetota</taxon>
        <taxon>Actinomycetes</taxon>
        <taxon>Propionibacteriales</taxon>
        <taxon>Propionibacteriaceae</taxon>
        <taxon>Microlunatus</taxon>
    </lineage>
</organism>
<evidence type="ECO:0000313" key="3">
    <source>
        <dbReference type="EMBL" id="MBB3326073.1"/>
    </source>
</evidence>
<keyword evidence="2" id="KW-0732">Signal</keyword>
<reference evidence="3 4" key="1">
    <citation type="submission" date="2020-08" db="EMBL/GenBank/DDBJ databases">
        <title>Sequencing the genomes of 1000 actinobacteria strains.</title>
        <authorList>
            <person name="Klenk H.-P."/>
        </authorList>
    </citation>
    <scope>NUCLEOTIDE SEQUENCE [LARGE SCALE GENOMIC DNA]</scope>
    <source>
        <strain evidence="3 4">DSM 11053</strain>
    </source>
</reference>
<sequence>MKNLSTKAKRTVLGASMGVVAVGAAAGIAGFASAAPTPTPAAPSSGASAPAQPGPGGHGGRGHGQKDGGQLATELATKLGLDQAKVATAVQEVREANRPTTRPTPGTAPTPRDPAADDAALAKALAPKLGVDEAKVKTALDEIRAAREADRTKALDDRLAAAVKAGTLTQAEADAVKKAAEKGVIGFGGPR</sequence>
<evidence type="ECO:0000256" key="2">
    <source>
        <dbReference type="SAM" id="SignalP"/>
    </source>
</evidence>
<feature type="chain" id="PRO_5031066343" description="Clp amino terminal domain-containing protein, pathogenicity island component" evidence="2">
    <location>
        <begin position="35"/>
        <end position="191"/>
    </location>
</feature>
<dbReference type="EMBL" id="JACHZG010000001">
    <property type="protein sequence ID" value="MBB3326073.1"/>
    <property type="molecule type" value="Genomic_DNA"/>
</dbReference>
<evidence type="ECO:0000313" key="4">
    <source>
        <dbReference type="Proteomes" id="UP000565572"/>
    </source>
</evidence>
<keyword evidence="4" id="KW-1185">Reference proteome</keyword>
<proteinExistence type="predicted"/>
<evidence type="ECO:0008006" key="5">
    <source>
        <dbReference type="Google" id="ProtNLM"/>
    </source>
</evidence>
<feature type="signal peptide" evidence="2">
    <location>
        <begin position="1"/>
        <end position="34"/>
    </location>
</feature>
<accession>A0A7W5JTS9</accession>